<dbReference type="SUPFAM" id="SSF57850">
    <property type="entry name" value="RING/U-box"/>
    <property type="match status" value="1"/>
</dbReference>
<dbReference type="InterPro" id="IPR009057">
    <property type="entry name" value="Homeodomain-like_sf"/>
</dbReference>
<protein>
    <recommendedName>
        <fullName evidence="12">Transcriptional adapter 2</fullName>
    </recommendedName>
</protein>
<dbReference type="GO" id="GO:0008270">
    <property type="term" value="F:zinc ion binding"/>
    <property type="evidence" value="ECO:0007669"/>
    <property type="project" value="UniProtKB-KW"/>
</dbReference>
<feature type="domain" description="Myb-like" evidence="8">
    <location>
        <begin position="56"/>
        <end position="99"/>
    </location>
</feature>
<dbReference type="RefSeq" id="XP_052942284.1">
    <property type="nucleotide sequence ID" value="XM_053086200.1"/>
</dbReference>
<feature type="compositionally biased region" description="Basic and acidic residues" evidence="7">
    <location>
        <begin position="201"/>
        <end position="213"/>
    </location>
</feature>
<name>A0AA38H0G8_9TREE</name>
<evidence type="ECO:0000259" key="9">
    <source>
        <dbReference type="PROSITE" id="PS51293"/>
    </source>
</evidence>
<dbReference type="EMBL" id="JAKWFO010000014">
    <property type="protein sequence ID" value="KAI9632507.1"/>
    <property type="molecule type" value="Genomic_DNA"/>
</dbReference>
<feature type="compositionally biased region" description="Gly residues" evidence="7">
    <location>
        <begin position="183"/>
        <end position="195"/>
    </location>
</feature>
<dbReference type="Gene3D" id="1.10.10.10">
    <property type="entry name" value="Winged helix-like DNA-binding domain superfamily/Winged helix DNA-binding domain"/>
    <property type="match status" value="1"/>
</dbReference>
<evidence type="ECO:0000256" key="4">
    <source>
        <dbReference type="ARBA" id="ARBA00023015"/>
    </source>
</evidence>
<dbReference type="GO" id="GO:0003682">
    <property type="term" value="F:chromatin binding"/>
    <property type="evidence" value="ECO:0007669"/>
    <property type="project" value="TreeGrafter"/>
</dbReference>
<dbReference type="GeneID" id="77725401"/>
<evidence type="ECO:0000256" key="3">
    <source>
        <dbReference type="ARBA" id="ARBA00022833"/>
    </source>
</evidence>
<feature type="region of interest" description="Disordered" evidence="7">
    <location>
        <begin position="183"/>
        <end position="213"/>
    </location>
</feature>
<organism evidence="10 11">
    <name type="scientific">Dioszegia hungarica</name>
    <dbReference type="NCBI Taxonomy" id="4972"/>
    <lineage>
        <taxon>Eukaryota</taxon>
        <taxon>Fungi</taxon>
        <taxon>Dikarya</taxon>
        <taxon>Basidiomycota</taxon>
        <taxon>Agaricomycotina</taxon>
        <taxon>Tremellomycetes</taxon>
        <taxon>Tremellales</taxon>
        <taxon>Bulleribasidiaceae</taxon>
        <taxon>Dioszegia</taxon>
    </lineage>
</organism>
<dbReference type="PROSITE" id="PS51293">
    <property type="entry name" value="SANT"/>
    <property type="match status" value="1"/>
</dbReference>
<dbReference type="InterPro" id="IPR000433">
    <property type="entry name" value="Znf_ZZ"/>
</dbReference>
<dbReference type="PANTHER" id="PTHR12374">
    <property type="entry name" value="TRANSCRIPTIONAL ADAPTOR 2 ADA2 -RELATED"/>
    <property type="match status" value="1"/>
</dbReference>
<evidence type="ECO:0000313" key="10">
    <source>
        <dbReference type="EMBL" id="KAI9632507.1"/>
    </source>
</evidence>
<dbReference type="SMART" id="SM00717">
    <property type="entry name" value="SANT"/>
    <property type="match status" value="1"/>
</dbReference>
<dbReference type="PROSITE" id="PS50090">
    <property type="entry name" value="MYB_LIKE"/>
    <property type="match status" value="1"/>
</dbReference>
<dbReference type="AlphaFoldDB" id="A0AA38H0G8"/>
<evidence type="ECO:0000313" key="11">
    <source>
        <dbReference type="Proteomes" id="UP001164286"/>
    </source>
</evidence>
<dbReference type="InterPro" id="IPR055141">
    <property type="entry name" value="TADA2A_B-like_dom"/>
</dbReference>
<dbReference type="PIRSF" id="PIRSF025024">
    <property type="entry name" value="Transcriptional_adaptor_2"/>
    <property type="match status" value="1"/>
</dbReference>
<evidence type="ECO:0000256" key="6">
    <source>
        <dbReference type="ARBA" id="ARBA00023242"/>
    </source>
</evidence>
<dbReference type="InterPro" id="IPR036388">
    <property type="entry name" value="WH-like_DNA-bd_sf"/>
</dbReference>
<proteinExistence type="predicted"/>
<dbReference type="GO" id="GO:0006338">
    <property type="term" value="P:chromatin remodeling"/>
    <property type="evidence" value="ECO:0007669"/>
    <property type="project" value="TreeGrafter"/>
</dbReference>
<dbReference type="Pfam" id="PF25299">
    <property type="entry name" value="ZZ_ADA2"/>
    <property type="match status" value="1"/>
</dbReference>
<dbReference type="Proteomes" id="UP001164286">
    <property type="component" value="Unassembled WGS sequence"/>
</dbReference>
<gene>
    <name evidence="10" type="ORF">MKK02DRAFT_20124</name>
</gene>
<evidence type="ECO:0000256" key="7">
    <source>
        <dbReference type="SAM" id="MobiDB-lite"/>
    </source>
</evidence>
<evidence type="ECO:0000259" key="8">
    <source>
        <dbReference type="PROSITE" id="PS50090"/>
    </source>
</evidence>
<keyword evidence="5" id="KW-0804">Transcription</keyword>
<dbReference type="Gene3D" id="1.10.10.60">
    <property type="entry name" value="Homeodomain-like"/>
    <property type="match status" value="1"/>
</dbReference>
<dbReference type="PANTHER" id="PTHR12374:SF20">
    <property type="entry name" value="TRANSCRIPTIONAL ADAPTER 2-ALPHA"/>
    <property type="match status" value="1"/>
</dbReference>
<dbReference type="FunFam" id="1.10.10.10:FF:000087">
    <property type="entry name" value="Transcriptional adapter 2"/>
    <property type="match status" value="1"/>
</dbReference>
<dbReference type="InterPro" id="IPR017884">
    <property type="entry name" value="SANT_dom"/>
</dbReference>
<feature type="domain" description="SANT" evidence="9">
    <location>
        <begin position="51"/>
        <end position="103"/>
    </location>
</feature>
<feature type="compositionally biased region" description="Basic and acidic residues" evidence="7">
    <location>
        <begin position="369"/>
        <end position="378"/>
    </location>
</feature>
<sequence length="436" mass="49506">DITHSTVRFKCADEACRDVDLCPSCFCEGKEGQRHKAWHDYRVEEYLSTPIFSPDWGADEELLLISGLITFGLGNWLEVAGYIGTRTKEECEKHYYEVFLGPMNAEFSVDADEWQARKKARIEEMRKPQTLPPPTGPLVSAPTNHEVAGFMPGRLEFEHEVENEAEMAVKDLEFGLGVGVNGLGRGEEGPNGNGKGVSPTKVDKGKEKAKEEPLFEVEDEDELDVKLALLEIYFSKLDKREEAKEIIFDRGLTEHKRIQAAERRRPREERDLIHRYKVFAKLQTAEDFEVLTEGLIVEQNLRKRIAELQEYRRMGITTAAEAEVYDQAKITRAGYKPIGLAPRERVEAIISGARTNAGQNRFLHGTPPPHDKSGRDTPKVAPLNLANSQSLDLLTEGEQALCSSLRILPKPYLAMKELYLRENERRHGHLKRREAR</sequence>
<dbReference type="GO" id="GO:0070461">
    <property type="term" value="C:SAGA-type complex"/>
    <property type="evidence" value="ECO:0007669"/>
    <property type="project" value="TreeGrafter"/>
</dbReference>
<reference evidence="10" key="1">
    <citation type="journal article" date="2022" name="G3 (Bethesda)">
        <title>High quality genome of the basidiomycete yeast Dioszegia hungarica PDD-24b-2 isolated from cloud water.</title>
        <authorList>
            <person name="Jarrige D."/>
            <person name="Haridas S."/>
            <person name="Bleykasten-Grosshans C."/>
            <person name="Joly M."/>
            <person name="Nadalig T."/>
            <person name="Sancelme M."/>
            <person name="Vuilleumier S."/>
            <person name="Grigoriev I.V."/>
            <person name="Amato P."/>
            <person name="Bringel F."/>
        </authorList>
    </citation>
    <scope>NUCLEOTIDE SEQUENCE</scope>
    <source>
        <strain evidence="10">PDD-24b-2</strain>
    </source>
</reference>
<dbReference type="SUPFAM" id="SSF46689">
    <property type="entry name" value="Homeodomain-like"/>
    <property type="match status" value="2"/>
</dbReference>
<evidence type="ECO:0008006" key="12">
    <source>
        <dbReference type="Google" id="ProtNLM"/>
    </source>
</evidence>
<keyword evidence="11" id="KW-1185">Reference proteome</keyword>
<dbReference type="GO" id="GO:0003713">
    <property type="term" value="F:transcription coactivator activity"/>
    <property type="evidence" value="ECO:0007669"/>
    <property type="project" value="InterPro"/>
</dbReference>
<dbReference type="GO" id="GO:0006357">
    <property type="term" value="P:regulation of transcription by RNA polymerase II"/>
    <property type="evidence" value="ECO:0007669"/>
    <property type="project" value="InterPro"/>
</dbReference>
<evidence type="ECO:0000256" key="2">
    <source>
        <dbReference type="ARBA" id="ARBA00022771"/>
    </source>
</evidence>
<feature type="non-terminal residue" evidence="10">
    <location>
        <position position="436"/>
    </location>
</feature>
<dbReference type="GO" id="GO:0005634">
    <property type="term" value="C:nucleus"/>
    <property type="evidence" value="ECO:0007669"/>
    <property type="project" value="TreeGrafter"/>
</dbReference>
<dbReference type="CDD" id="cd02335">
    <property type="entry name" value="ZZ_ADA2"/>
    <property type="match status" value="1"/>
</dbReference>
<evidence type="ECO:0000256" key="5">
    <source>
        <dbReference type="ARBA" id="ARBA00023163"/>
    </source>
</evidence>
<keyword evidence="4" id="KW-0805">Transcription regulation</keyword>
<keyword evidence="2" id="KW-0863">Zinc-finger</keyword>
<dbReference type="Pfam" id="PF22941">
    <property type="entry name" value="TADA2A-like_3rd"/>
    <property type="match status" value="2"/>
</dbReference>
<keyword evidence="3" id="KW-0862">Zinc</keyword>
<comment type="caution">
    <text evidence="10">The sequence shown here is derived from an EMBL/GenBank/DDBJ whole genome shotgun (WGS) entry which is preliminary data.</text>
</comment>
<dbReference type="InterPro" id="IPR041983">
    <property type="entry name" value="ADA2-like_ZZ"/>
</dbReference>
<dbReference type="InterPro" id="IPR001005">
    <property type="entry name" value="SANT/Myb"/>
</dbReference>
<accession>A0AA38H0G8</accession>
<keyword evidence="6" id="KW-0539">Nucleus</keyword>
<evidence type="ECO:0000256" key="1">
    <source>
        <dbReference type="ARBA" id="ARBA00022723"/>
    </source>
</evidence>
<feature type="region of interest" description="Disordered" evidence="7">
    <location>
        <begin position="358"/>
        <end position="379"/>
    </location>
</feature>
<dbReference type="CDD" id="cd00167">
    <property type="entry name" value="SANT"/>
    <property type="match status" value="1"/>
</dbReference>
<dbReference type="InterPro" id="IPR016827">
    <property type="entry name" value="Ada2/TADA2"/>
</dbReference>
<dbReference type="Pfam" id="PF00249">
    <property type="entry name" value="Myb_DNA-binding"/>
    <property type="match status" value="1"/>
</dbReference>
<keyword evidence="1" id="KW-0479">Metal-binding</keyword>